<dbReference type="SUPFAM" id="SSF47220">
    <property type="entry name" value="alpha-catenin/vinculin-like"/>
    <property type="match status" value="1"/>
</dbReference>
<comment type="caution">
    <text evidence="3">The sequence shown here is derived from an EMBL/GenBank/DDBJ whole genome shotgun (WGS) entry which is preliminary data.</text>
</comment>
<dbReference type="InterPro" id="IPR036723">
    <property type="entry name" value="Alpha-catenin/vinculin-like_sf"/>
</dbReference>
<proteinExistence type="predicted"/>
<keyword evidence="4" id="KW-1185">Reference proteome</keyword>
<evidence type="ECO:0000256" key="2">
    <source>
        <dbReference type="ARBA" id="ARBA00022490"/>
    </source>
</evidence>
<sequence length="230" mass="26606">MASTDESSFLTNNLEVKTVSVRATLLPLLQQIQLLEYVAINHKWDEKDLKKIIEYYYITKEFCLTLLREDNSNDDCDLEAYRKELEHARTIDAHLTLFLEMACQCKQALYDVLRARDCMEVEAIHRSVDDCMFTLIDLGAAADIHTASPIFKAFLQQIVTLMNQLKERLIDLISTKHKNIILLYMNQLRKCLLILFRTVRDTGTPAHAQVRDILVTFKHISFPQIVCLNG</sequence>
<evidence type="ECO:0000256" key="1">
    <source>
        <dbReference type="ARBA" id="ARBA00004496"/>
    </source>
</evidence>
<accession>A0ABN7NUY6</accession>
<protein>
    <submittedName>
        <fullName evidence="3">Uncharacterized protein</fullName>
    </submittedName>
</protein>
<gene>
    <name evidence="3" type="ORF">TPAB3V08_LOCUS5349</name>
</gene>
<evidence type="ECO:0000313" key="3">
    <source>
        <dbReference type="EMBL" id="CAG2058378.1"/>
    </source>
</evidence>
<evidence type="ECO:0000313" key="4">
    <source>
        <dbReference type="Proteomes" id="UP001153148"/>
    </source>
</evidence>
<dbReference type="EMBL" id="CAJPIN010007178">
    <property type="protein sequence ID" value="CAG2058378.1"/>
    <property type="molecule type" value="Genomic_DNA"/>
</dbReference>
<reference evidence="3" key="1">
    <citation type="submission" date="2021-03" db="EMBL/GenBank/DDBJ databases">
        <authorList>
            <person name="Tran Van P."/>
        </authorList>
    </citation>
    <scope>NUCLEOTIDE SEQUENCE</scope>
</reference>
<comment type="subcellular location">
    <subcellularLocation>
        <location evidence="1">Cytoplasm</location>
    </subcellularLocation>
</comment>
<organism evidence="3 4">
    <name type="scientific">Timema podura</name>
    <name type="common">Walking stick</name>
    <dbReference type="NCBI Taxonomy" id="61482"/>
    <lineage>
        <taxon>Eukaryota</taxon>
        <taxon>Metazoa</taxon>
        <taxon>Ecdysozoa</taxon>
        <taxon>Arthropoda</taxon>
        <taxon>Hexapoda</taxon>
        <taxon>Insecta</taxon>
        <taxon>Pterygota</taxon>
        <taxon>Neoptera</taxon>
        <taxon>Polyneoptera</taxon>
        <taxon>Phasmatodea</taxon>
        <taxon>Timematodea</taxon>
        <taxon>Timematoidea</taxon>
        <taxon>Timematidae</taxon>
        <taxon>Timema</taxon>
    </lineage>
</organism>
<keyword evidence="2" id="KW-0963">Cytoplasm</keyword>
<name>A0ABN7NUY6_TIMPD</name>
<dbReference type="Proteomes" id="UP001153148">
    <property type="component" value="Unassembled WGS sequence"/>
</dbReference>
<dbReference type="Gene3D" id="1.20.120.810">
    <property type="entry name" value="Vinculin, Vh2 four-helix bundle"/>
    <property type="match status" value="1"/>
</dbReference>